<feature type="region of interest" description="Disordered" evidence="1">
    <location>
        <begin position="51"/>
        <end position="110"/>
    </location>
</feature>
<feature type="compositionally biased region" description="Polar residues" evidence="1">
    <location>
        <begin position="62"/>
        <end position="77"/>
    </location>
</feature>
<gene>
    <name evidence="2" type="ORF">F511_30449</name>
</gene>
<sequence length="110" mass="11590">MPFKKKNKNQQRPQEQKPIPAQPEAPGSDQFYEEIGTSTVGGFGLLIRSTTGIPIPSPVELENSTKVSRTESLTGTVGTRFPTATTASSAAGGDGSGGGEERRGREKIIS</sequence>
<feature type="compositionally biased region" description="Basic and acidic residues" evidence="1">
    <location>
        <begin position="99"/>
        <end position="110"/>
    </location>
</feature>
<organism evidence="2 3">
    <name type="scientific">Dorcoceras hygrometricum</name>
    <dbReference type="NCBI Taxonomy" id="472368"/>
    <lineage>
        <taxon>Eukaryota</taxon>
        <taxon>Viridiplantae</taxon>
        <taxon>Streptophyta</taxon>
        <taxon>Embryophyta</taxon>
        <taxon>Tracheophyta</taxon>
        <taxon>Spermatophyta</taxon>
        <taxon>Magnoliopsida</taxon>
        <taxon>eudicotyledons</taxon>
        <taxon>Gunneridae</taxon>
        <taxon>Pentapetalae</taxon>
        <taxon>asterids</taxon>
        <taxon>lamiids</taxon>
        <taxon>Lamiales</taxon>
        <taxon>Gesneriaceae</taxon>
        <taxon>Didymocarpoideae</taxon>
        <taxon>Trichosporeae</taxon>
        <taxon>Loxocarpinae</taxon>
        <taxon>Dorcoceras</taxon>
    </lineage>
</organism>
<keyword evidence="3" id="KW-1185">Reference proteome</keyword>
<evidence type="ECO:0000313" key="2">
    <source>
        <dbReference type="EMBL" id="KZV39076.1"/>
    </source>
</evidence>
<evidence type="ECO:0000313" key="3">
    <source>
        <dbReference type="Proteomes" id="UP000250235"/>
    </source>
</evidence>
<accession>A0A2Z7BXR0</accession>
<evidence type="ECO:0000256" key="1">
    <source>
        <dbReference type="SAM" id="MobiDB-lite"/>
    </source>
</evidence>
<reference evidence="2 3" key="1">
    <citation type="journal article" date="2015" name="Proc. Natl. Acad. Sci. U.S.A.">
        <title>The resurrection genome of Boea hygrometrica: A blueprint for survival of dehydration.</title>
        <authorList>
            <person name="Xiao L."/>
            <person name="Yang G."/>
            <person name="Zhang L."/>
            <person name="Yang X."/>
            <person name="Zhao S."/>
            <person name="Ji Z."/>
            <person name="Zhou Q."/>
            <person name="Hu M."/>
            <person name="Wang Y."/>
            <person name="Chen M."/>
            <person name="Xu Y."/>
            <person name="Jin H."/>
            <person name="Xiao X."/>
            <person name="Hu G."/>
            <person name="Bao F."/>
            <person name="Hu Y."/>
            <person name="Wan P."/>
            <person name="Li L."/>
            <person name="Deng X."/>
            <person name="Kuang T."/>
            <person name="Xiang C."/>
            <person name="Zhu J.K."/>
            <person name="Oliver M.J."/>
            <person name="He Y."/>
        </authorList>
    </citation>
    <scope>NUCLEOTIDE SEQUENCE [LARGE SCALE GENOMIC DNA]</scope>
    <source>
        <strain evidence="3">cv. XS01</strain>
    </source>
</reference>
<proteinExistence type="predicted"/>
<name>A0A2Z7BXR0_9LAMI</name>
<dbReference type="AlphaFoldDB" id="A0A2Z7BXR0"/>
<feature type="region of interest" description="Disordered" evidence="1">
    <location>
        <begin position="1"/>
        <end position="32"/>
    </location>
</feature>
<dbReference type="EMBL" id="KV001333">
    <property type="protein sequence ID" value="KZV39076.1"/>
    <property type="molecule type" value="Genomic_DNA"/>
</dbReference>
<dbReference type="Proteomes" id="UP000250235">
    <property type="component" value="Unassembled WGS sequence"/>
</dbReference>
<protein>
    <submittedName>
        <fullName evidence="2">Uncharacterized protein</fullName>
    </submittedName>
</protein>